<accession>A0AAJ0FMI8</accession>
<dbReference type="PANTHER" id="PTHR39405">
    <property type="entry name" value="DSC E3 UBIQUITIN LIGASE COMPLEX SUBUNIT 4"/>
    <property type="match status" value="1"/>
</dbReference>
<dbReference type="InterPro" id="IPR038967">
    <property type="entry name" value="Dsc4-like"/>
</dbReference>
<feature type="region of interest" description="Disordered" evidence="1">
    <location>
        <begin position="1"/>
        <end position="47"/>
    </location>
</feature>
<keyword evidence="4" id="KW-1185">Reference proteome</keyword>
<evidence type="ECO:0000256" key="1">
    <source>
        <dbReference type="SAM" id="MobiDB-lite"/>
    </source>
</evidence>
<dbReference type="RefSeq" id="XP_060284526.1">
    <property type="nucleotide sequence ID" value="XM_060423987.1"/>
</dbReference>
<protein>
    <submittedName>
        <fullName evidence="3">DSC E3 ubiquitin ligase complex subunit 4</fullName>
    </submittedName>
</protein>
<dbReference type="GO" id="GO:0005783">
    <property type="term" value="C:endoplasmic reticulum"/>
    <property type="evidence" value="ECO:0007669"/>
    <property type="project" value="TreeGrafter"/>
</dbReference>
<feature type="compositionally biased region" description="Basic and acidic residues" evidence="1">
    <location>
        <begin position="241"/>
        <end position="256"/>
    </location>
</feature>
<dbReference type="GeneID" id="85307174"/>
<dbReference type="PANTHER" id="PTHR39405:SF1">
    <property type="entry name" value="DSC E3 UBIQUITIN LIGASE COMPLEX SUBUNIT 4"/>
    <property type="match status" value="1"/>
</dbReference>
<organism evidence="3 4">
    <name type="scientific">Phialemonium atrogriseum</name>
    <dbReference type="NCBI Taxonomy" id="1093897"/>
    <lineage>
        <taxon>Eukaryota</taxon>
        <taxon>Fungi</taxon>
        <taxon>Dikarya</taxon>
        <taxon>Ascomycota</taxon>
        <taxon>Pezizomycotina</taxon>
        <taxon>Sordariomycetes</taxon>
        <taxon>Sordariomycetidae</taxon>
        <taxon>Cephalothecales</taxon>
        <taxon>Cephalothecaceae</taxon>
        <taxon>Phialemonium</taxon>
    </lineage>
</organism>
<dbReference type="GO" id="GO:0032933">
    <property type="term" value="P:SREBP signaling pathway"/>
    <property type="evidence" value="ECO:0007669"/>
    <property type="project" value="InterPro"/>
</dbReference>
<evidence type="ECO:0000259" key="2">
    <source>
        <dbReference type="Pfam" id="PF08508"/>
    </source>
</evidence>
<gene>
    <name evidence="3" type="ORF">QBC33DRAFT_370913</name>
</gene>
<feature type="compositionally biased region" description="Polar residues" evidence="1">
    <location>
        <begin position="1"/>
        <end position="13"/>
    </location>
</feature>
<reference evidence="3" key="1">
    <citation type="submission" date="2023-06" db="EMBL/GenBank/DDBJ databases">
        <title>Genome-scale phylogeny and comparative genomics of the fungal order Sordariales.</title>
        <authorList>
            <consortium name="Lawrence Berkeley National Laboratory"/>
            <person name="Hensen N."/>
            <person name="Bonometti L."/>
            <person name="Westerberg I."/>
            <person name="Brannstrom I.O."/>
            <person name="Guillou S."/>
            <person name="Cros-Aarteil S."/>
            <person name="Calhoun S."/>
            <person name="Haridas S."/>
            <person name="Kuo A."/>
            <person name="Mondo S."/>
            <person name="Pangilinan J."/>
            <person name="Riley R."/>
            <person name="Labutti K."/>
            <person name="Andreopoulos B."/>
            <person name="Lipzen A."/>
            <person name="Chen C."/>
            <person name="Yanf M."/>
            <person name="Daum C."/>
            <person name="Ng V."/>
            <person name="Clum A."/>
            <person name="Steindorff A."/>
            <person name="Ohm R."/>
            <person name="Martin F."/>
            <person name="Silar P."/>
            <person name="Natvig D."/>
            <person name="Lalanne C."/>
            <person name="Gautier V."/>
            <person name="Ament-Velasquez S.L."/>
            <person name="Kruys A."/>
            <person name="Hutchinson M.I."/>
            <person name="Powell A.J."/>
            <person name="Barry K."/>
            <person name="Miller A.N."/>
            <person name="Grigoriev I.V."/>
            <person name="Debuchy R."/>
            <person name="Gladieux P."/>
            <person name="Thoren M.H."/>
            <person name="Johannesson H."/>
        </authorList>
    </citation>
    <scope>NUCLEOTIDE SEQUENCE</scope>
    <source>
        <strain evidence="3">8032-3</strain>
    </source>
</reference>
<evidence type="ECO:0000313" key="4">
    <source>
        <dbReference type="Proteomes" id="UP001244011"/>
    </source>
</evidence>
<comment type="caution">
    <text evidence="3">The sequence shown here is derived from an EMBL/GenBank/DDBJ whole genome shotgun (WGS) entry which is preliminary data.</text>
</comment>
<evidence type="ECO:0000313" key="3">
    <source>
        <dbReference type="EMBL" id="KAK1768313.1"/>
    </source>
</evidence>
<feature type="domain" description="DUF1746" evidence="2">
    <location>
        <begin position="68"/>
        <end position="183"/>
    </location>
</feature>
<feature type="region of interest" description="Disordered" evidence="1">
    <location>
        <begin position="207"/>
        <end position="274"/>
    </location>
</feature>
<name>A0AAJ0FMI8_9PEZI</name>
<dbReference type="Proteomes" id="UP001244011">
    <property type="component" value="Unassembled WGS sequence"/>
</dbReference>
<dbReference type="EMBL" id="MU839005">
    <property type="protein sequence ID" value="KAK1768313.1"/>
    <property type="molecule type" value="Genomic_DNA"/>
</dbReference>
<dbReference type="GO" id="GO:0044695">
    <property type="term" value="C:Dsc E3 ubiquitin ligase complex"/>
    <property type="evidence" value="ECO:0007669"/>
    <property type="project" value="InterPro"/>
</dbReference>
<feature type="compositionally biased region" description="Basic and acidic residues" evidence="1">
    <location>
        <begin position="218"/>
        <end position="228"/>
    </location>
</feature>
<dbReference type="Pfam" id="PF08508">
    <property type="entry name" value="DUF1746"/>
    <property type="match status" value="1"/>
</dbReference>
<dbReference type="InterPro" id="IPR013715">
    <property type="entry name" value="DUF1746"/>
</dbReference>
<proteinExistence type="predicted"/>
<dbReference type="AlphaFoldDB" id="A0AAJ0FMI8"/>
<sequence length="338" mass="36886">MNNDPTLSSAANQPPTDPNDNDTGDERNADQSQGGDGTSESPSSSELSLKRKAGLAKKLQFMSHLMRNLDMLVFAEICALYYMECSFPRLLLRVVPHYLFLTPKSEDFLLLLPARRPHVFAIFVPNLLCILLHVVWSLPHAGEATRGYLHGGVIVDFVGQKPPTSKLSLLILDVVVVTIQCLMLAVHQERERLRTLVLPVRRNAANSENTPLPAVTTQDHDAEERGTLRDGPATADETSDIELRSMSDNRVDRGGASEEAASLLESGPSGRPAAPDLTGVLRSGNAIIGDFHVIHAIRSAIAEQQGDTENSLQTIGYTATLAAMAAERRARLQAQRRQ</sequence>